<dbReference type="SUPFAM" id="SSF56672">
    <property type="entry name" value="DNA/RNA polymerases"/>
    <property type="match status" value="1"/>
</dbReference>
<dbReference type="AlphaFoldDB" id="A0A371H6N2"/>
<accession>A0A371H6N2</accession>
<dbReference type="PANTHER" id="PTHR24559:SF444">
    <property type="entry name" value="REVERSE TRANSCRIPTASE DOMAIN-CONTAINING PROTEIN"/>
    <property type="match status" value="1"/>
</dbReference>
<evidence type="ECO:0000313" key="1">
    <source>
        <dbReference type="EMBL" id="RDX98366.1"/>
    </source>
</evidence>
<organism evidence="1 2">
    <name type="scientific">Mucuna pruriens</name>
    <name type="common">Velvet bean</name>
    <name type="synonym">Dolichos pruriens</name>
    <dbReference type="NCBI Taxonomy" id="157652"/>
    <lineage>
        <taxon>Eukaryota</taxon>
        <taxon>Viridiplantae</taxon>
        <taxon>Streptophyta</taxon>
        <taxon>Embryophyta</taxon>
        <taxon>Tracheophyta</taxon>
        <taxon>Spermatophyta</taxon>
        <taxon>Magnoliopsida</taxon>
        <taxon>eudicotyledons</taxon>
        <taxon>Gunneridae</taxon>
        <taxon>Pentapetalae</taxon>
        <taxon>rosids</taxon>
        <taxon>fabids</taxon>
        <taxon>Fabales</taxon>
        <taxon>Fabaceae</taxon>
        <taxon>Papilionoideae</taxon>
        <taxon>50 kb inversion clade</taxon>
        <taxon>NPAAA clade</taxon>
        <taxon>indigoferoid/millettioid clade</taxon>
        <taxon>Phaseoleae</taxon>
        <taxon>Mucuna</taxon>
    </lineage>
</organism>
<feature type="non-terminal residue" evidence="1">
    <location>
        <position position="1"/>
    </location>
</feature>
<dbReference type="Proteomes" id="UP000257109">
    <property type="component" value="Unassembled WGS sequence"/>
</dbReference>
<name>A0A371H6N2_MUCPR</name>
<sequence length="512" mass="58789">MQSTIYPHRRFRIRKGEESASCGYEAIKSYHSWMSLNHPAKGIPLPFPNQIALARRSKIDEDLLKLFKKVEINIPLLHAIKQVTKYPKFLKELCVHKRKKMKGAVKIGGVVSTLVKHENTSVQWILQKKVSRPRHLCSSMHHRQLYVHQCNTGPQSINKRHVSANIQVTQLRVLRADRDGDSTCQQECCATPRHSRRRPHPSQQVDFPSKFLCADMEDEASGEGSAMILGRPFLMTAKTKIDVHARILSMEFRNTFVKVSQPTLSIKEQIISPQSNTKLKPLPKHLKYAFLGDHQQFPVIINNNLNGEQEEKLLEVLNKHKKAICWTLTDLPGINPSIAMHKILLEKDAHPIRKQQRRLSPTILDVVKKEVTKLLAVKIIYPISDSQWVCPIQVVPKKLGMIVIKNRQDKMHRTLKELAMPDVVYQPLCIKYPQLEPTQSYELKSGLIHLLPKFHGLVGEDPHKHLKKFHVVCSTMRPQGIPKDYIKMKVFSFSLDGATKDWLYLQPALFNT</sequence>
<gene>
    <name evidence="1" type="ORF">CR513_18727</name>
</gene>
<proteinExistence type="predicted"/>
<evidence type="ECO:0000313" key="2">
    <source>
        <dbReference type="Proteomes" id="UP000257109"/>
    </source>
</evidence>
<comment type="caution">
    <text evidence="1">The sequence shown here is derived from an EMBL/GenBank/DDBJ whole genome shotgun (WGS) entry which is preliminary data.</text>
</comment>
<dbReference type="InterPro" id="IPR043502">
    <property type="entry name" value="DNA/RNA_pol_sf"/>
</dbReference>
<dbReference type="Gene3D" id="3.10.10.10">
    <property type="entry name" value="HIV Type 1 Reverse Transcriptase, subunit A, domain 1"/>
    <property type="match status" value="1"/>
</dbReference>
<reference evidence="1" key="1">
    <citation type="submission" date="2018-05" db="EMBL/GenBank/DDBJ databases">
        <title>Draft genome of Mucuna pruriens seed.</title>
        <authorList>
            <person name="Nnadi N.E."/>
            <person name="Vos R."/>
            <person name="Hasami M.H."/>
            <person name="Devisetty U.K."/>
            <person name="Aguiy J.C."/>
        </authorList>
    </citation>
    <scope>NUCLEOTIDE SEQUENCE [LARGE SCALE GENOMIC DNA]</scope>
    <source>
        <strain evidence="1">JCA_2017</strain>
    </source>
</reference>
<dbReference type="PANTHER" id="PTHR24559">
    <property type="entry name" value="TRANSPOSON TY3-I GAG-POL POLYPROTEIN"/>
    <property type="match status" value="1"/>
</dbReference>
<keyword evidence="2" id="KW-1185">Reference proteome</keyword>
<dbReference type="OrthoDB" id="1424255at2759"/>
<dbReference type="InterPro" id="IPR053134">
    <property type="entry name" value="RNA-dir_DNA_polymerase"/>
</dbReference>
<protein>
    <submittedName>
        <fullName evidence="1">Uncharacterized protein</fullName>
    </submittedName>
</protein>
<dbReference type="EMBL" id="QJKJ01003468">
    <property type="protein sequence ID" value="RDX98366.1"/>
    <property type="molecule type" value="Genomic_DNA"/>
</dbReference>